<dbReference type="InterPro" id="IPR002156">
    <property type="entry name" value="RNaseH_domain"/>
</dbReference>
<dbReference type="GO" id="GO:0004523">
    <property type="term" value="F:RNA-DNA hybrid ribonuclease activity"/>
    <property type="evidence" value="ECO:0007669"/>
    <property type="project" value="InterPro"/>
</dbReference>
<evidence type="ECO:0000256" key="1">
    <source>
        <dbReference type="ARBA" id="ARBA00023286"/>
    </source>
</evidence>
<evidence type="ECO:0000313" key="5">
    <source>
        <dbReference type="Proteomes" id="UP001457282"/>
    </source>
</evidence>
<proteinExistence type="predicted"/>
<gene>
    <name evidence="4" type="ORF">M0R45_015224</name>
</gene>
<feature type="domain" description="Cyclic nucleotide-binding" evidence="3">
    <location>
        <begin position="61"/>
        <end position="106"/>
    </location>
</feature>
<dbReference type="PANTHER" id="PTHR45651">
    <property type="entry name" value="CYCLIC NUCLEOTIDE-GATED ION CHANNEL 15-RELATED-RELATED"/>
    <property type="match status" value="1"/>
</dbReference>
<dbReference type="Gene3D" id="3.30.420.10">
    <property type="entry name" value="Ribonuclease H-like superfamily/Ribonuclease H"/>
    <property type="match status" value="1"/>
</dbReference>
<dbReference type="AlphaFoldDB" id="A0AAW1XNN7"/>
<dbReference type="EMBL" id="JBEDUW010000003">
    <property type="protein sequence ID" value="KAK9938491.1"/>
    <property type="molecule type" value="Genomic_DNA"/>
</dbReference>
<dbReference type="InterPro" id="IPR018490">
    <property type="entry name" value="cNMP-bd_dom_sf"/>
</dbReference>
<sequence length="387" mass="44146">MSSSRVPESVQSEIKIYTKKHVVKKNLKADVDVKYFLNHGIVRSRALKLFLVKNAIENVPMLRKMDYSGLEKLCEYMKAEVYKEDDCIVHLGSPVKMMTFIIQGEIVYNNTVIPNNPNFSLMKGDYHEESIVIWVLQNYKRSYYDRLPISTGRAICRRKVEALVLNASDLIRFTKKNESQDDQLPVEITWKRPEPGWVKLNCSVVWNPGTKVAAIGYVCRDDKGAFMAAESQQRAKPFMDRFFAEAYSIKRAIEFCRNSKKINLQGKVGIMVESDNQDLIKCLNDHNIDSNERISYQLRPVLEKIVSESAKKPTITFGHCKRQSNAAAKCVADHAVVAPNLSSWKNDAPDWLSSSLEQDNARLNEKPPSTSEQNHELVGKLLDIVIE</sequence>
<dbReference type="InterPro" id="IPR036397">
    <property type="entry name" value="RNaseH_sf"/>
</dbReference>
<dbReference type="SUPFAM" id="SSF51206">
    <property type="entry name" value="cAMP-binding domain-like"/>
    <property type="match status" value="1"/>
</dbReference>
<dbReference type="InterPro" id="IPR044730">
    <property type="entry name" value="RNase_H-like_dom_plant"/>
</dbReference>
<evidence type="ECO:0000256" key="2">
    <source>
        <dbReference type="ARBA" id="ARBA00023303"/>
    </source>
</evidence>
<dbReference type="SUPFAM" id="SSF53098">
    <property type="entry name" value="Ribonuclease H-like"/>
    <property type="match status" value="1"/>
</dbReference>
<dbReference type="PROSITE" id="PS50042">
    <property type="entry name" value="CNMP_BINDING_3"/>
    <property type="match status" value="1"/>
</dbReference>
<keyword evidence="2" id="KW-0407">Ion channel</keyword>
<reference evidence="4 5" key="1">
    <citation type="journal article" date="2023" name="G3 (Bethesda)">
        <title>A chromosome-length genome assembly and annotation of blackberry (Rubus argutus, cv. 'Hillquist').</title>
        <authorList>
            <person name="Bruna T."/>
            <person name="Aryal R."/>
            <person name="Dudchenko O."/>
            <person name="Sargent D.J."/>
            <person name="Mead D."/>
            <person name="Buti M."/>
            <person name="Cavallini A."/>
            <person name="Hytonen T."/>
            <person name="Andres J."/>
            <person name="Pham M."/>
            <person name="Weisz D."/>
            <person name="Mascagni F."/>
            <person name="Usai G."/>
            <person name="Natali L."/>
            <person name="Bassil N."/>
            <person name="Fernandez G.E."/>
            <person name="Lomsadze A."/>
            <person name="Armour M."/>
            <person name="Olukolu B."/>
            <person name="Poorten T."/>
            <person name="Britton C."/>
            <person name="Davik J."/>
            <person name="Ashrafi H."/>
            <person name="Aiden E.L."/>
            <person name="Borodovsky M."/>
            <person name="Worthington M."/>
        </authorList>
    </citation>
    <scope>NUCLEOTIDE SEQUENCE [LARGE SCALE GENOMIC DNA]</scope>
    <source>
        <strain evidence="4">PI 553951</strain>
    </source>
</reference>
<dbReference type="InterPro" id="IPR014710">
    <property type="entry name" value="RmlC-like_jellyroll"/>
</dbReference>
<dbReference type="GO" id="GO:0003676">
    <property type="term" value="F:nucleic acid binding"/>
    <property type="evidence" value="ECO:0007669"/>
    <property type="project" value="InterPro"/>
</dbReference>
<dbReference type="PANTHER" id="PTHR45651:SF68">
    <property type="entry name" value="ION TRANSPORT DOMAIN-CONTAINING PROTEIN"/>
    <property type="match status" value="1"/>
</dbReference>
<protein>
    <recommendedName>
        <fullName evidence="3">Cyclic nucleotide-binding domain-containing protein</fullName>
    </recommendedName>
</protein>
<dbReference type="Pfam" id="PF13456">
    <property type="entry name" value="RVT_3"/>
    <property type="match status" value="1"/>
</dbReference>
<keyword evidence="1" id="KW-0813">Transport</keyword>
<dbReference type="Gene3D" id="2.60.120.10">
    <property type="entry name" value="Jelly Rolls"/>
    <property type="match status" value="1"/>
</dbReference>
<name>A0AAW1XNN7_RUBAR</name>
<dbReference type="InterPro" id="IPR012337">
    <property type="entry name" value="RNaseH-like_sf"/>
</dbReference>
<keyword evidence="1" id="KW-1071">Ligand-gated ion channel</keyword>
<dbReference type="GO" id="GO:0016020">
    <property type="term" value="C:membrane"/>
    <property type="evidence" value="ECO:0007669"/>
    <property type="project" value="UniProtKB-SubCell"/>
</dbReference>
<dbReference type="Proteomes" id="UP001457282">
    <property type="component" value="Unassembled WGS sequence"/>
</dbReference>
<organism evidence="4 5">
    <name type="scientific">Rubus argutus</name>
    <name type="common">Southern blackberry</name>
    <dbReference type="NCBI Taxonomy" id="59490"/>
    <lineage>
        <taxon>Eukaryota</taxon>
        <taxon>Viridiplantae</taxon>
        <taxon>Streptophyta</taxon>
        <taxon>Embryophyta</taxon>
        <taxon>Tracheophyta</taxon>
        <taxon>Spermatophyta</taxon>
        <taxon>Magnoliopsida</taxon>
        <taxon>eudicotyledons</taxon>
        <taxon>Gunneridae</taxon>
        <taxon>Pentapetalae</taxon>
        <taxon>rosids</taxon>
        <taxon>fabids</taxon>
        <taxon>Rosales</taxon>
        <taxon>Rosaceae</taxon>
        <taxon>Rosoideae</taxon>
        <taxon>Rosoideae incertae sedis</taxon>
        <taxon>Rubus</taxon>
    </lineage>
</organism>
<dbReference type="CDD" id="cd06222">
    <property type="entry name" value="RNase_H_like"/>
    <property type="match status" value="1"/>
</dbReference>
<evidence type="ECO:0000313" key="4">
    <source>
        <dbReference type="EMBL" id="KAK9938491.1"/>
    </source>
</evidence>
<keyword evidence="5" id="KW-1185">Reference proteome</keyword>
<evidence type="ECO:0000259" key="3">
    <source>
        <dbReference type="PROSITE" id="PS50042"/>
    </source>
</evidence>
<accession>A0AAW1XNN7</accession>
<dbReference type="GO" id="GO:0034220">
    <property type="term" value="P:monoatomic ion transmembrane transport"/>
    <property type="evidence" value="ECO:0007669"/>
    <property type="project" value="UniProtKB-KW"/>
</dbReference>
<comment type="caution">
    <text evidence="4">The sequence shown here is derived from an EMBL/GenBank/DDBJ whole genome shotgun (WGS) entry which is preliminary data.</text>
</comment>
<dbReference type="InterPro" id="IPR000595">
    <property type="entry name" value="cNMP-bd_dom"/>
</dbReference>
<keyword evidence="1" id="KW-0406">Ion transport</keyword>